<dbReference type="SUPFAM" id="SSF48403">
    <property type="entry name" value="Ankyrin repeat"/>
    <property type="match status" value="1"/>
</dbReference>
<name>A0AAI8YKZ3_9PEZI</name>
<dbReference type="SMART" id="SM00248">
    <property type="entry name" value="ANK"/>
    <property type="match status" value="5"/>
</dbReference>
<evidence type="ECO:0000313" key="6">
    <source>
        <dbReference type="Proteomes" id="UP001295740"/>
    </source>
</evidence>
<keyword evidence="4" id="KW-0175">Coiled coil</keyword>
<reference evidence="5" key="1">
    <citation type="submission" date="2023-10" db="EMBL/GenBank/DDBJ databases">
        <authorList>
            <person name="Hackl T."/>
        </authorList>
    </citation>
    <scope>NUCLEOTIDE SEQUENCE</scope>
</reference>
<evidence type="ECO:0000256" key="4">
    <source>
        <dbReference type="SAM" id="Coils"/>
    </source>
</evidence>
<feature type="repeat" description="ANK" evidence="3">
    <location>
        <begin position="1"/>
        <end position="29"/>
    </location>
</feature>
<dbReference type="Proteomes" id="UP001295740">
    <property type="component" value="Unassembled WGS sequence"/>
</dbReference>
<evidence type="ECO:0000256" key="2">
    <source>
        <dbReference type="ARBA" id="ARBA00023043"/>
    </source>
</evidence>
<keyword evidence="1" id="KW-0677">Repeat</keyword>
<evidence type="ECO:0000256" key="1">
    <source>
        <dbReference type="ARBA" id="ARBA00022737"/>
    </source>
</evidence>
<feature type="repeat" description="ANK" evidence="3">
    <location>
        <begin position="157"/>
        <end position="189"/>
    </location>
</feature>
<proteinExistence type="predicted"/>
<organism evidence="5 6">
    <name type="scientific">Anthostomella pinea</name>
    <dbReference type="NCBI Taxonomy" id="933095"/>
    <lineage>
        <taxon>Eukaryota</taxon>
        <taxon>Fungi</taxon>
        <taxon>Dikarya</taxon>
        <taxon>Ascomycota</taxon>
        <taxon>Pezizomycotina</taxon>
        <taxon>Sordariomycetes</taxon>
        <taxon>Xylariomycetidae</taxon>
        <taxon>Xylariales</taxon>
        <taxon>Xylariaceae</taxon>
        <taxon>Anthostomella</taxon>
    </lineage>
</organism>
<dbReference type="PANTHER" id="PTHR24198:SF165">
    <property type="entry name" value="ANKYRIN REPEAT-CONTAINING PROTEIN-RELATED"/>
    <property type="match status" value="1"/>
</dbReference>
<feature type="coiled-coil region" evidence="4">
    <location>
        <begin position="188"/>
        <end position="215"/>
    </location>
</feature>
<dbReference type="PROSITE" id="PS50088">
    <property type="entry name" value="ANK_REPEAT"/>
    <property type="match status" value="5"/>
</dbReference>
<dbReference type="AlphaFoldDB" id="A0AAI8YKZ3"/>
<keyword evidence="2 3" id="KW-0040">ANK repeat</keyword>
<dbReference type="PRINTS" id="PR01415">
    <property type="entry name" value="ANKYRIN"/>
</dbReference>
<dbReference type="PROSITE" id="PS50297">
    <property type="entry name" value="ANK_REP_REGION"/>
    <property type="match status" value="5"/>
</dbReference>
<dbReference type="PANTHER" id="PTHR24198">
    <property type="entry name" value="ANKYRIN REPEAT AND PROTEIN KINASE DOMAIN-CONTAINING PROTEIN"/>
    <property type="match status" value="1"/>
</dbReference>
<protein>
    <submittedName>
        <fullName evidence="5">Uu.00g067420.m01.CDS01</fullName>
    </submittedName>
</protein>
<dbReference type="EMBL" id="CAUWAG010000018">
    <property type="protein sequence ID" value="CAJ2511117.1"/>
    <property type="molecule type" value="Genomic_DNA"/>
</dbReference>
<keyword evidence="6" id="KW-1185">Reference proteome</keyword>
<accession>A0AAI8YKZ3</accession>
<evidence type="ECO:0000256" key="3">
    <source>
        <dbReference type="PROSITE-ProRule" id="PRU00023"/>
    </source>
</evidence>
<feature type="repeat" description="ANK" evidence="3">
    <location>
        <begin position="64"/>
        <end position="96"/>
    </location>
</feature>
<feature type="repeat" description="ANK" evidence="3">
    <location>
        <begin position="97"/>
        <end position="129"/>
    </location>
</feature>
<dbReference type="InterPro" id="IPR002110">
    <property type="entry name" value="Ankyrin_rpt"/>
</dbReference>
<sequence>MFLAAAQGGHEGIVQHLLEKGVNIDAKDQEGHGALAFAASGGPESLVRLLLENGADANSGVCDWGNPPLAAAAYQGKESIIRLLLAHGADVEGVDKRGNTPLMRAIFPGREDALRLLLAHGANVNAVDNLWKHAAVGRRIMRLLLARGADVNVTNQFGHTPVTNAARVGAESIVRLLLKHGAHITGGKDDERAKARSLQAKFELEEKQRQELATDKAS</sequence>
<comment type="caution">
    <text evidence="5">The sequence shown here is derived from an EMBL/GenBank/DDBJ whole genome shotgun (WGS) entry which is preliminary data.</text>
</comment>
<feature type="repeat" description="ANK" evidence="3">
    <location>
        <begin position="30"/>
        <end position="58"/>
    </location>
</feature>
<dbReference type="InterPro" id="IPR036770">
    <property type="entry name" value="Ankyrin_rpt-contain_sf"/>
</dbReference>
<dbReference type="Gene3D" id="1.25.40.20">
    <property type="entry name" value="Ankyrin repeat-containing domain"/>
    <property type="match status" value="3"/>
</dbReference>
<evidence type="ECO:0000313" key="5">
    <source>
        <dbReference type="EMBL" id="CAJ2511117.1"/>
    </source>
</evidence>
<gene>
    <name evidence="5" type="ORF">KHLLAP_LOCUS11585</name>
</gene>
<dbReference type="Pfam" id="PF12796">
    <property type="entry name" value="Ank_2"/>
    <property type="match status" value="3"/>
</dbReference>